<comment type="similarity">
    <text evidence="2 3">Belongs to the peptidase M16 family.</text>
</comment>
<dbReference type="GO" id="GO:0004222">
    <property type="term" value="F:metalloendopeptidase activity"/>
    <property type="evidence" value="ECO:0007669"/>
    <property type="project" value="InterPro"/>
</dbReference>
<sequence>MYSNPSAIVRKNIVSPSSGNAARPEERLSTGAVESGTLSNGLRIISNQVPSIHSVTLGLWIDAGSREDPEGLEGMAHFIEHALFKGTQKRDYVEIARCIEQTGGYIDAWTTKEQTCLCVRCLREHLHLGFDLLADLCCNPVFPADEIEKEKGVVLEEIAGVNDTPEELIFEDFDRRTFPRHSLGAPILGTEKSVERLTVDEIRNFMRRHYTPSKMLVTAIGNIDHDEVAGLADSFFGHLKNAPEEDSARRLFDLSTYKPFNKTLKKSLFQSQILLGAIIPRDDQRFWAMMVLNTMLSSGMSSILNLELREKRGLVYQAYSSVSFYDEVTAFNVYAGTDKGKTSKTLDTIGELLAGNMLTEPDPSELAAAKAKMLGSMILGMEKMTRRMSHIAQDMFYFGRYLSPAEKAGLIEAVTADEVALVAAELGIPERLSTLVYKPGGR</sequence>
<dbReference type="InterPro" id="IPR050361">
    <property type="entry name" value="MPP/UQCRC_Complex"/>
</dbReference>
<comment type="caution">
    <text evidence="6">The sequence shown here is derived from an EMBL/GenBank/DDBJ whole genome shotgun (WGS) entry which is preliminary data.</text>
</comment>
<dbReference type="OrthoDB" id="9811314at2"/>
<proteinExistence type="inferred from homology"/>
<dbReference type="Gene3D" id="3.30.830.10">
    <property type="entry name" value="Metalloenzyme, LuxS/M16 peptidase-like"/>
    <property type="match status" value="2"/>
</dbReference>
<dbReference type="FunFam" id="3.30.830.10:FF:000008">
    <property type="entry name" value="Mitochondrial-processing peptidase subunit beta"/>
    <property type="match status" value="1"/>
</dbReference>
<evidence type="ECO:0000256" key="3">
    <source>
        <dbReference type="RuleBase" id="RU004447"/>
    </source>
</evidence>
<dbReference type="PANTHER" id="PTHR11851:SF49">
    <property type="entry name" value="MITOCHONDRIAL-PROCESSING PEPTIDASE SUBUNIT ALPHA"/>
    <property type="match status" value="1"/>
</dbReference>
<accession>A0A5C4S9R3</accession>
<dbReference type="EMBL" id="VDCH01000002">
    <property type="protein sequence ID" value="TNJ39992.1"/>
    <property type="molecule type" value="Genomic_DNA"/>
</dbReference>
<feature type="domain" description="Peptidase M16 N-terminal" evidence="4">
    <location>
        <begin position="43"/>
        <end position="190"/>
    </location>
</feature>
<gene>
    <name evidence="6" type="ORF">FGF66_01445</name>
</gene>
<evidence type="ECO:0000259" key="4">
    <source>
        <dbReference type="Pfam" id="PF00675"/>
    </source>
</evidence>
<dbReference type="Proteomes" id="UP000308271">
    <property type="component" value="Unassembled WGS sequence"/>
</dbReference>
<dbReference type="GO" id="GO:0046872">
    <property type="term" value="F:metal ion binding"/>
    <property type="evidence" value="ECO:0007669"/>
    <property type="project" value="InterPro"/>
</dbReference>
<dbReference type="InterPro" id="IPR011765">
    <property type="entry name" value="Pept_M16_N"/>
</dbReference>
<dbReference type="PANTHER" id="PTHR11851">
    <property type="entry name" value="METALLOPROTEASE"/>
    <property type="match status" value="1"/>
</dbReference>
<dbReference type="InterPro" id="IPR007863">
    <property type="entry name" value="Peptidase_M16_C"/>
</dbReference>
<protein>
    <submittedName>
        <fullName evidence="6">Insulinase family protein</fullName>
    </submittedName>
</protein>
<evidence type="ECO:0000256" key="1">
    <source>
        <dbReference type="ARBA" id="ARBA00001947"/>
    </source>
</evidence>
<reference evidence="6 7" key="1">
    <citation type="submission" date="2019-05" db="EMBL/GenBank/DDBJ databases">
        <title>Draft Whole-Genome sequence of the green sulfur bacterium Chlorobaculum thiosulfatiphilum DSM 249.</title>
        <authorList>
            <person name="Meyer T.E."/>
            <person name="Kyndt J.A."/>
        </authorList>
    </citation>
    <scope>NUCLEOTIDE SEQUENCE [LARGE SCALE GENOMIC DNA]</scope>
    <source>
        <strain evidence="6 7">DSM 249</strain>
    </source>
</reference>
<feature type="domain" description="Peptidase M16 C-terminal" evidence="5">
    <location>
        <begin position="197"/>
        <end position="372"/>
    </location>
</feature>
<dbReference type="Pfam" id="PF05193">
    <property type="entry name" value="Peptidase_M16_C"/>
    <property type="match status" value="1"/>
</dbReference>
<evidence type="ECO:0000256" key="2">
    <source>
        <dbReference type="ARBA" id="ARBA00007261"/>
    </source>
</evidence>
<dbReference type="SUPFAM" id="SSF63411">
    <property type="entry name" value="LuxS/MPP-like metallohydrolase"/>
    <property type="match status" value="2"/>
</dbReference>
<dbReference type="PROSITE" id="PS00143">
    <property type="entry name" value="INSULINASE"/>
    <property type="match status" value="1"/>
</dbReference>
<evidence type="ECO:0000313" key="7">
    <source>
        <dbReference type="Proteomes" id="UP000308271"/>
    </source>
</evidence>
<dbReference type="InterPro" id="IPR001431">
    <property type="entry name" value="Pept_M16_Zn_BS"/>
</dbReference>
<keyword evidence="7" id="KW-1185">Reference proteome</keyword>
<dbReference type="InterPro" id="IPR011249">
    <property type="entry name" value="Metalloenz_LuxS/M16"/>
</dbReference>
<organism evidence="6 7">
    <name type="scientific">Chlorobaculum thiosulfatiphilum</name>
    <name type="common">Chlorobium limicola f.sp. thiosulfatophilum</name>
    <dbReference type="NCBI Taxonomy" id="115852"/>
    <lineage>
        <taxon>Bacteria</taxon>
        <taxon>Pseudomonadati</taxon>
        <taxon>Chlorobiota</taxon>
        <taxon>Chlorobiia</taxon>
        <taxon>Chlorobiales</taxon>
        <taxon>Chlorobiaceae</taxon>
        <taxon>Chlorobaculum</taxon>
    </lineage>
</organism>
<name>A0A5C4S9R3_CHLTI</name>
<evidence type="ECO:0000313" key="6">
    <source>
        <dbReference type="EMBL" id="TNJ39992.1"/>
    </source>
</evidence>
<dbReference type="GO" id="GO:0006508">
    <property type="term" value="P:proteolysis"/>
    <property type="evidence" value="ECO:0007669"/>
    <property type="project" value="InterPro"/>
</dbReference>
<comment type="cofactor">
    <cofactor evidence="1">
        <name>Zn(2+)</name>
        <dbReference type="ChEBI" id="CHEBI:29105"/>
    </cofactor>
</comment>
<evidence type="ECO:0000259" key="5">
    <source>
        <dbReference type="Pfam" id="PF05193"/>
    </source>
</evidence>
<dbReference type="Pfam" id="PF00675">
    <property type="entry name" value="Peptidase_M16"/>
    <property type="match status" value="1"/>
</dbReference>
<dbReference type="AlphaFoldDB" id="A0A5C4S9R3"/>